<dbReference type="SUPFAM" id="SSF51735">
    <property type="entry name" value="NAD(P)-binding Rossmann-fold domains"/>
    <property type="match status" value="1"/>
</dbReference>
<proteinExistence type="inferred from homology"/>
<keyword evidence="2" id="KW-0560">Oxidoreductase</keyword>
<dbReference type="Gene3D" id="3.40.50.720">
    <property type="entry name" value="NAD(P)-binding Rossmann-like Domain"/>
    <property type="match status" value="1"/>
</dbReference>
<sequence>MSNKKPLILITGANQGIGFATAQNLASTGKCHLHIGARSQEKVDAVVTSDASIAVAAKTVSDGFGSFDILFNSTGISTSPDHANLGLRENFRAVFGLNVFGVAFVTDEFLPLLRASTDHDRRIVNVTTGLGHISITLSPASEFSAKSFALPIYCSSKCVLNMITAVDAVRLADKGISVVLAAPGYTQTNFTGGNGVKEASQAPLQIVRAATEGDPREYFGTVVDEEDVYEEFGW</sequence>
<comment type="similarity">
    <text evidence="1">Belongs to the short-chain dehydrogenases/reductases (SDR) family.</text>
</comment>
<organism evidence="3 4">
    <name type="scientific">Aspergillus keveii</name>
    <dbReference type="NCBI Taxonomy" id="714993"/>
    <lineage>
        <taxon>Eukaryota</taxon>
        <taxon>Fungi</taxon>
        <taxon>Dikarya</taxon>
        <taxon>Ascomycota</taxon>
        <taxon>Pezizomycotina</taxon>
        <taxon>Eurotiomycetes</taxon>
        <taxon>Eurotiomycetidae</taxon>
        <taxon>Eurotiales</taxon>
        <taxon>Aspergillaceae</taxon>
        <taxon>Aspergillus</taxon>
        <taxon>Aspergillus subgen. Nidulantes</taxon>
    </lineage>
</organism>
<dbReference type="Proteomes" id="UP001610563">
    <property type="component" value="Unassembled WGS sequence"/>
</dbReference>
<evidence type="ECO:0000313" key="3">
    <source>
        <dbReference type="EMBL" id="KAL2797791.1"/>
    </source>
</evidence>
<accession>A0ABR4GFS4</accession>
<comment type="caution">
    <text evidence="3">The sequence shown here is derived from an EMBL/GenBank/DDBJ whole genome shotgun (WGS) entry which is preliminary data.</text>
</comment>
<dbReference type="Pfam" id="PF00106">
    <property type="entry name" value="adh_short"/>
    <property type="match status" value="1"/>
</dbReference>
<protein>
    <submittedName>
        <fullName evidence="3">NAD(P)-binding protein</fullName>
    </submittedName>
</protein>
<gene>
    <name evidence="3" type="ORF">BJX66DRAFT_334791</name>
</gene>
<dbReference type="PANTHER" id="PTHR43008">
    <property type="entry name" value="BENZIL REDUCTASE"/>
    <property type="match status" value="1"/>
</dbReference>
<evidence type="ECO:0000256" key="1">
    <source>
        <dbReference type="ARBA" id="ARBA00006484"/>
    </source>
</evidence>
<dbReference type="InterPro" id="IPR002347">
    <property type="entry name" value="SDR_fam"/>
</dbReference>
<dbReference type="PRINTS" id="PR00081">
    <property type="entry name" value="GDHRDH"/>
</dbReference>
<reference evidence="3 4" key="1">
    <citation type="submission" date="2024-07" db="EMBL/GenBank/DDBJ databases">
        <title>Section-level genome sequencing and comparative genomics of Aspergillus sections Usti and Cavernicolus.</title>
        <authorList>
            <consortium name="Lawrence Berkeley National Laboratory"/>
            <person name="Nybo J.L."/>
            <person name="Vesth T.C."/>
            <person name="Theobald S."/>
            <person name="Frisvad J.C."/>
            <person name="Larsen T.O."/>
            <person name="Kjaerboelling I."/>
            <person name="Rothschild-Mancinelli K."/>
            <person name="Lyhne E.K."/>
            <person name="Kogle M.E."/>
            <person name="Barry K."/>
            <person name="Clum A."/>
            <person name="Na H."/>
            <person name="Ledsgaard L."/>
            <person name="Lin J."/>
            <person name="Lipzen A."/>
            <person name="Kuo A."/>
            <person name="Riley R."/>
            <person name="Mondo S."/>
            <person name="Labutti K."/>
            <person name="Haridas S."/>
            <person name="Pangalinan J."/>
            <person name="Salamov A.A."/>
            <person name="Simmons B.A."/>
            <person name="Magnuson J.K."/>
            <person name="Chen J."/>
            <person name="Drula E."/>
            <person name="Henrissat B."/>
            <person name="Wiebenga A."/>
            <person name="Lubbers R.J."/>
            <person name="Gomes A.C."/>
            <person name="Makela M.R."/>
            <person name="Stajich J."/>
            <person name="Grigoriev I.V."/>
            <person name="Mortensen U.H."/>
            <person name="De Vries R.P."/>
            <person name="Baker S.E."/>
            <person name="Andersen M.R."/>
        </authorList>
    </citation>
    <scope>NUCLEOTIDE SEQUENCE [LARGE SCALE GENOMIC DNA]</scope>
    <source>
        <strain evidence="3 4">CBS 209.92</strain>
    </source>
</reference>
<evidence type="ECO:0000313" key="4">
    <source>
        <dbReference type="Proteomes" id="UP001610563"/>
    </source>
</evidence>
<dbReference type="EMBL" id="JBFTWV010000017">
    <property type="protein sequence ID" value="KAL2797791.1"/>
    <property type="molecule type" value="Genomic_DNA"/>
</dbReference>
<name>A0ABR4GFS4_9EURO</name>
<dbReference type="InterPro" id="IPR036291">
    <property type="entry name" value="NAD(P)-bd_dom_sf"/>
</dbReference>
<evidence type="ECO:0000256" key="2">
    <source>
        <dbReference type="ARBA" id="ARBA00023002"/>
    </source>
</evidence>
<dbReference type="PANTHER" id="PTHR43008:SF4">
    <property type="entry name" value="CHAIN DEHYDROGENASE, PUTATIVE (AFU_ORTHOLOGUE AFUA_4G08710)-RELATED"/>
    <property type="match status" value="1"/>
</dbReference>
<keyword evidence="4" id="KW-1185">Reference proteome</keyword>